<sequence length="291" mass="32712">MSVTPPFSLELMGDKEVHTKKIGDFASRRGSHLDALSSIEEAIRKASPLPISYDVSRTQSGYFGEYTYTEFLGDGVLIQPQSSEAAARQVALSLDEDVRVEYFPSPRDKYALNPADRLPKAVAFLPGTNLLKDEFISREALARAMWEDPELVIKPHPLTELEQVKSFAREFGYHRVLGHETSGVQALQAAERIYCSSSTELGLYAVATGKPISNLGNFYVEGQGTYASIYRLLWGQTKGEAKDRLLRILNSFNGGFIYLGDKRAQRKIETYFQNSMHIREQLRPLVPVRKK</sequence>
<proteinExistence type="predicted"/>
<evidence type="ECO:0000313" key="1">
    <source>
        <dbReference type="EMBL" id="WNV48178.1"/>
    </source>
</evidence>
<gene>
    <name evidence="1" type="ORF">Ql52_gp042</name>
</gene>
<keyword evidence="2" id="KW-1185">Reference proteome</keyword>
<evidence type="ECO:0000313" key="2">
    <source>
        <dbReference type="Proteomes" id="UP001301924"/>
    </source>
</evidence>
<protein>
    <submittedName>
        <fullName evidence="1">Uncharacterized protein</fullName>
    </submittedName>
</protein>
<accession>A0AA96T7Y6</accession>
<dbReference type="EMBL" id="OR260090">
    <property type="protein sequence ID" value="WNV48178.1"/>
    <property type="molecule type" value="Genomic_DNA"/>
</dbReference>
<organism evidence="1 2">
    <name type="scientific">Caulobacter phage Quill_5.2</name>
    <dbReference type="NCBI Taxonomy" id="3075108"/>
    <lineage>
        <taxon>Viruses</taxon>
        <taxon>Duplodnaviria</taxon>
        <taxon>Heunggongvirae</taxon>
        <taxon>Uroviricota</taxon>
        <taxon>Caudoviricetes</taxon>
        <taxon>Autographivirales</taxon>
        <taxon>Autonotataviridae</taxon>
        <taxon>Lullwatervirus</taxon>
        <taxon>Lullwatervirus quill52</taxon>
    </lineage>
</organism>
<dbReference type="Proteomes" id="UP001301924">
    <property type="component" value="Segment"/>
</dbReference>
<reference evidence="2" key="1">
    <citation type="journal article" date="2024" name="Viruses">
        <title>New Genera and Species of Caulobacter and Brevundimonas Bacteriophages Provide Insights into Phage Genome Evolution.</title>
        <authorList>
            <person name="Ely B."/>
            <person name="Hils M."/>
            <person name="Clarke A."/>
            <person name="Albert M."/>
            <person name="Holness N."/>
            <person name="Lenski J."/>
            <person name="Mohammadi T."/>
        </authorList>
    </citation>
    <scope>NUCLEOTIDE SEQUENCE [LARGE SCALE GENOMIC DNA]</scope>
</reference>
<name>A0AA96T7Y6_9CAUD</name>